<evidence type="ECO:0000256" key="7">
    <source>
        <dbReference type="ARBA" id="ARBA00023054"/>
    </source>
</evidence>
<dbReference type="Gene3D" id="3.30.70.1620">
    <property type="match status" value="1"/>
</dbReference>
<proteinExistence type="inferred from homology"/>
<feature type="coiled-coil region" evidence="12">
    <location>
        <begin position="1214"/>
        <end position="1251"/>
    </location>
</feature>
<dbReference type="Pfam" id="PF06470">
    <property type="entry name" value="SMC_hinge"/>
    <property type="match status" value="1"/>
</dbReference>
<organism evidence="15 16">
    <name type="scientific">Steinernema glaseri</name>
    <dbReference type="NCBI Taxonomy" id="37863"/>
    <lineage>
        <taxon>Eukaryota</taxon>
        <taxon>Metazoa</taxon>
        <taxon>Ecdysozoa</taxon>
        <taxon>Nematoda</taxon>
        <taxon>Chromadorea</taxon>
        <taxon>Rhabditida</taxon>
        <taxon>Tylenchina</taxon>
        <taxon>Panagrolaimomorpha</taxon>
        <taxon>Strongyloidoidea</taxon>
        <taxon>Steinernematidae</taxon>
        <taxon>Steinernema</taxon>
    </lineage>
</organism>
<feature type="region of interest" description="Disordered" evidence="13">
    <location>
        <begin position="1124"/>
        <end position="1164"/>
    </location>
</feature>
<evidence type="ECO:0000256" key="11">
    <source>
        <dbReference type="PIRNR" id="PIRNR005719"/>
    </source>
</evidence>
<dbReference type="SUPFAM" id="SSF52540">
    <property type="entry name" value="P-loop containing nucleoside triphosphate hydrolases"/>
    <property type="match status" value="1"/>
</dbReference>
<feature type="region of interest" description="Disordered" evidence="13">
    <location>
        <begin position="1"/>
        <end position="85"/>
    </location>
</feature>
<feature type="compositionally biased region" description="Acidic residues" evidence="13">
    <location>
        <begin position="25"/>
        <end position="38"/>
    </location>
</feature>
<evidence type="ECO:0000256" key="13">
    <source>
        <dbReference type="SAM" id="MobiDB-lite"/>
    </source>
</evidence>
<feature type="compositionally biased region" description="Acidic residues" evidence="13">
    <location>
        <begin position="1138"/>
        <end position="1162"/>
    </location>
</feature>
<evidence type="ECO:0000256" key="3">
    <source>
        <dbReference type="ARBA" id="ARBA00022618"/>
    </source>
</evidence>
<keyword evidence="5" id="KW-0498">Mitosis</keyword>
<evidence type="ECO:0000256" key="12">
    <source>
        <dbReference type="SAM" id="Coils"/>
    </source>
</evidence>
<dbReference type="GO" id="GO:0051301">
    <property type="term" value="P:cell division"/>
    <property type="evidence" value="ECO:0007669"/>
    <property type="project" value="UniProtKB-KW"/>
</dbReference>
<dbReference type="InterPro" id="IPR010935">
    <property type="entry name" value="SMC_hinge"/>
</dbReference>
<keyword evidence="10" id="KW-0131">Cell cycle</keyword>
<dbReference type="PIRSF" id="PIRSF005719">
    <property type="entry name" value="SMC"/>
    <property type="match status" value="1"/>
</dbReference>
<comment type="similarity">
    <text evidence="2">Belongs to the SMC family. SMC4 subfamily.</text>
</comment>
<dbReference type="FunFam" id="3.40.50.300:FF:000481">
    <property type="entry name" value="Structural maintenance of chromosomes 4"/>
    <property type="match status" value="1"/>
</dbReference>
<feature type="region of interest" description="Disordered" evidence="13">
    <location>
        <begin position="409"/>
        <end position="435"/>
    </location>
</feature>
<evidence type="ECO:0000256" key="5">
    <source>
        <dbReference type="ARBA" id="ARBA00022776"/>
    </source>
</evidence>
<evidence type="ECO:0000256" key="1">
    <source>
        <dbReference type="ARBA" id="ARBA00004123"/>
    </source>
</evidence>
<keyword evidence="3" id="KW-0132">Cell division</keyword>
<evidence type="ECO:0000256" key="8">
    <source>
        <dbReference type="ARBA" id="ARBA00023067"/>
    </source>
</evidence>
<dbReference type="Gene3D" id="1.20.58.60">
    <property type="match status" value="1"/>
</dbReference>
<keyword evidence="7 12" id="KW-0175">Coiled coil</keyword>
<dbReference type="SUPFAM" id="SSF75553">
    <property type="entry name" value="Smc hinge domain"/>
    <property type="match status" value="1"/>
</dbReference>
<keyword evidence="4" id="KW-0547">Nucleotide-binding</keyword>
<dbReference type="PANTHER" id="PTHR18937:SF172">
    <property type="entry name" value="STRUCTURAL MAINTENANCE OF CHROMOSOMES PROTEIN"/>
    <property type="match status" value="1"/>
</dbReference>
<dbReference type="FunFam" id="3.40.50.300:FF:000585">
    <property type="entry name" value="Structural maintenance of chromosomes 4"/>
    <property type="match status" value="1"/>
</dbReference>
<evidence type="ECO:0000256" key="6">
    <source>
        <dbReference type="ARBA" id="ARBA00022840"/>
    </source>
</evidence>
<evidence type="ECO:0000256" key="10">
    <source>
        <dbReference type="ARBA" id="ARBA00023306"/>
    </source>
</evidence>
<evidence type="ECO:0000259" key="14">
    <source>
        <dbReference type="SMART" id="SM00968"/>
    </source>
</evidence>
<keyword evidence="8" id="KW-0226">DNA condensation</keyword>
<dbReference type="Proteomes" id="UP000095287">
    <property type="component" value="Unplaced"/>
</dbReference>
<keyword evidence="6" id="KW-0067">ATP-binding</keyword>
<feature type="compositionally biased region" description="Basic and acidic residues" evidence="13">
    <location>
        <begin position="409"/>
        <end position="424"/>
    </location>
</feature>
<dbReference type="SMART" id="SM00968">
    <property type="entry name" value="SMC_hinge"/>
    <property type="match status" value="1"/>
</dbReference>
<evidence type="ECO:0000313" key="15">
    <source>
        <dbReference type="Proteomes" id="UP000095287"/>
    </source>
</evidence>
<dbReference type="InterPro" id="IPR003395">
    <property type="entry name" value="RecF/RecN/SMC_N"/>
</dbReference>
<evidence type="ECO:0000256" key="2">
    <source>
        <dbReference type="ARBA" id="ARBA00006005"/>
    </source>
</evidence>
<dbReference type="WBParaSite" id="L893_g10853.t1">
    <property type="protein sequence ID" value="L893_g10853.t1"/>
    <property type="gene ID" value="L893_g10853"/>
</dbReference>
<evidence type="ECO:0000313" key="16">
    <source>
        <dbReference type="WBParaSite" id="L893_g10853.t1"/>
    </source>
</evidence>
<keyword evidence="9 11" id="KW-0539">Nucleus</keyword>
<feature type="domain" description="SMC hinge" evidence="14">
    <location>
        <begin position="651"/>
        <end position="767"/>
    </location>
</feature>
<dbReference type="InterPro" id="IPR027417">
    <property type="entry name" value="P-loop_NTPase"/>
</dbReference>
<protein>
    <recommendedName>
        <fullName evidence="11">Structural maintenance of chromosomes protein</fullName>
    </recommendedName>
</protein>
<dbReference type="InterPro" id="IPR036277">
    <property type="entry name" value="SMC_hinge_sf"/>
</dbReference>
<feature type="coiled-coil region" evidence="12">
    <location>
        <begin position="811"/>
        <end position="939"/>
    </location>
</feature>
<dbReference type="GO" id="GO:0000796">
    <property type="term" value="C:condensin complex"/>
    <property type="evidence" value="ECO:0007669"/>
    <property type="project" value="TreeGrafter"/>
</dbReference>
<feature type="compositionally biased region" description="Acidic residues" evidence="13">
    <location>
        <begin position="75"/>
        <end position="84"/>
    </location>
</feature>
<comment type="subcellular location">
    <subcellularLocation>
        <location evidence="1 11">Nucleus</location>
    </subcellularLocation>
</comment>
<evidence type="ECO:0000256" key="9">
    <source>
        <dbReference type="ARBA" id="ARBA00023242"/>
    </source>
</evidence>
<sequence length="1430" mass="162224">MAPGRRKVDKAEPKPKRGRRSLPDADNEDEDVIMDSDDSLPSPSKKAGARGAKKKAPVKPTPKKTKAKGAQKDTQEEEEDADDFDERRQLLEENINEEDLLNMVIPPPPEAMKEGDANKRLMISSIEVENFKSYYGKQVIGPFHKNFTAIIGPNGSGKSNVIDSLLFVFGYRAAKIRSKKVSVLIHNSAAHDNIDRCRVQVNFQQIIDEPEGKYSVVPGSQFSVARTGFRNNSSQYHYNGTPMQFKEVAKILRNVGIDLIHNRFLILQGEVEQISLMKPKAPSPNEDGMLEYLEDIIGCARLKVPIEKLTAKCSQLQDQRTTQFSRAKQAEREKEALENPVRDIMQHLRLENGIALVNSKALYKKMYKKEAQYEEHAPQVDVIKEKIKENKEQMSELLKLQDEQSKEQKKLQKKLEKAEDEFSRSKTSQSTMEGEVQLKKKELKRCAEKVEKLKADIKKEDKKLKEYESQPAKCEQKIEEHTEIAEEAKQEELKYQKMLEERLVELEGKSKELNERKKAHEAELAAAAKAQDSASSKLLVAQQDRKNLVDEGERAHTQLKELESNIAETERNLEAKKGELEKVKTALPGKVQALQESETRAREVEERVKKLEAACHPLQAKVMEERSSCSSQSQNRVIAALMREKEKGTIQGIYGRLGDLGGIDKKYDAAISNCTGVLDNVVVENVEVAQQCIKFLKEQNIGTVTFLALNKQDRFKGRMKLTRATPEGAPRLFDLITVKDEKVLPAFYFCLQDTLFAEDINAATRIAFTPPRWRVATANGEIVETGGTMVGGGSRVVRGKMGATVRVDTSRRRSGESLEELEQKLKSLKAEIEELERESGNLNRQIHSLTRDKEQMERRAKDLDTEIDTLTLRLERLRGSLVEQKEKVKNSKRTEQAVDEATDNVRTLEKDRDEAAATVDKIRSQVEEINKQLQDFYTEIVGDIQTHFDAARERKDAALKVVSKEQTALNAVSRNLSKSQKKVAELNKDLERTEESIVADEEKIKDLEEQLEALALKIEELEKVKVEAQEEVNEANEKAKSSNEDEIKLKNEGNMLDKSLKELTEKLTKIRYEIERYKGEIAKLTFQYVTFVDRLPAELTAPDGTDEILSEAYTIEMEAIKSGKTKKGKAPRVASSSDDPEPMETDGEEVPAPESEDEEEEGAPMVSVTTMIGTLEIPAPTKEAMEMLTEEELKFHQVNLDKKKVKKNYDFNNLVEYYHKLLKFEKENAELEEISKKRDAHRDKLKQVKDMRHNEFMDGFQKIGSALKEMYQMITLGGDASLDLVDSLDPFNEGVSFGVRPPKKSWKQITNLSGGEKTLSSLALVFALHHYKPTPLYVMDEIDAALDFRNVSIIGHYIKEKTKNAQFIIISLRNNMFELGDRLVGIYKTYDCTKNVCVDPDEVAKAAQDVGEKLRKNRADRRVLSSRQDV</sequence>
<dbReference type="GO" id="GO:0005634">
    <property type="term" value="C:nucleus"/>
    <property type="evidence" value="ECO:0007669"/>
    <property type="project" value="UniProtKB-SubCell"/>
</dbReference>
<feature type="coiled-coil region" evidence="12">
    <location>
        <begin position="969"/>
        <end position="1080"/>
    </location>
</feature>
<evidence type="ECO:0000256" key="4">
    <source>
        <dbReference type="ARBA" id="ARBA00022741"/>
    </source>
</evidence>
<accession>A0A1I7XYB7</accession>
<dbReference type="GO" id="GO:0007076">
    <property type="term" value="P:mitotic chromosome condensation"/>
    <property type="evidence" value="ECO:0007669"/>
    <property type="project" value="TreeGrafter"/>
</dbReference>
<feature type="compositionally biased region" description="Basic residues" evidence="13">
    <location>
        <begin position="47"/>
        <end position="69"/>
    </location>
</feature>
<reference evidence="16" key="1">
    <citation type="submission" date="2016-11" db="UniProtKB">
        <authorList>
            <consortium name="WormBaseParasite"/>
        </authorList>
    </citation>
    <scope>IDENTIFICATION</scope>
</reference>
<dbReference type="Gene3D" id="3.40.50.300">
    <property type="entry name" value="P-loop containing nucleotide triphosphate hydrolases"/>
    <property type="match status" value="2"/>
</dbReference>
<dbReference type="GO" id="GO:0005524">
    <property type="term" value="F:ATP binding"/>
    <property type="evidence" value="ECO:0007669"/>
    <property type="project" value="UniProtKB-KW"/>
</dbReference>
<keyword evidence="15" id="KW-1185">Reference proteome</keyword>
<dbReference type="PANTHER" id="PTHR18937">
    <property type="entry name" value="STRUCTURAL MAINTENANCE OF CHROMOSOMES SMC FAMILY MEMBER"/>
    <property type="match status" value="1"/>
</dbReference>
<dbReference type="Pfam" id="PF02463">
    <property type="entry name" value="SMC_N"/>
    <property type="match status" value="1"/>
</dbReference>
<dbReference type="Gene3D" id="1.20.1060.20">
    <property type="match status" value="1"/>
</dbReference>
<dbReference type="SUPFAM" id="SSF57997">
    <property type="entry name" value="Tropomyosin"/>
    <property type="match status" value="2"/>
</dbReference>
<dbReference type="InterPro" id="IPR024704">
    <property type="entry name" value="SMC"/>
</dbReference>
<name>A0A1I7XYB7_9BILA</name>